<name>A0ABQ7QTA5_PLUXY</name>
<evidence type="ECO:0000313" key="2">
    <source>
        <dbReference type="Proteomes" id="UP000823941"/>
    </source>
</evidence>
<dbReference type="EMBL" id="JAHIBW010000009">
    <property type="protein sequence ID" value="KAG7308283.1"/>
    <property type="molecule type" value="Genomic_DNA"/>
</dbReference>
<sequence length="71" mass="7653">MSVGDEQITLEGAYHAACWAALCGARSRTDCCSSRAAPGWGAAHAPPRRAVTGNRHLMTTQRREEAVWAVQ</sequence>
<evidence type="ECO:0000313" key="1">
    <source>
        <dbReference type="EMBL" id="KAG7308283.1"/>
    </source>
</evidence>
<keyword evidence="2" id="KW-1185">Reference proteome</keyword>
<dbReference type="Proteomes" id="UP000823941">
    <property type="component" value="Chromosome 9"/>
</dbReference>
<accession>A0ABQ7QTA5</accession>
<proteinExistence type="predicted"/>
<organism evidence="1 2">
    <name type="scientific">Plutella xylostella</name>
    <name type="common">Diamondback moth</name>
    <name type="synonym">Plutella maculipennis</name>
    <dbReference type="NCBI Taxonomy" id="51655"/>
    <lineage>
        <taxon>Eukaryota</taxon>
        <taxon>Metazoa</taxon>
        <taxon>Ecdysozoa</taxon>
        <taxon>Arthropoda</taxon>
        <taxon>Hexapoda</taxon>
        <taxon>Insecta</taxon>
        <taxon>Pterygota</taxon>
        <taxon>Neoptera</taxon>
        <taxon>Endopterygota</taxon>
        <taxon>Lepidoptera</taxon>
        <taxon>Glossata</taxon>
        <taxon>Ditrysia</taxon>
        <taxon>Yponomeutoidea</taxon>
        <taxon>Plutellidae</taxon>
        <taxon>Plutella</taxon>
    </lineage>
</organism>
<reference evidence="1 2" key="1">
    <citation type="submission" date="2021-06" db="EMBL/GenBank/DDBJ databases">
        <title>A haploid diamondback moth (Plutella xylostella L.) genome assembly resolves 31 chromosomes and identifies a diamide resistance mutation.</title>
        <authorList>
            <person name="Ward C.M."/>
            <person name="Perry K.D."/>
            <person name="Baker G."/>
            <person name="Powis K."/>
            <person name="Heckel D.G."/>
            <person name="Baxter S.W."/>
        </authorList>
    </citation>
    <scope>NUCLEOTIDE SEQUENCE [LARGE SCALE GENOMIC DNA]</scope>
    <source>
        <strain evidence="1 2">LV</strain>
        <tissue evidence="1">Single pupa</tissue>
    </source>
</reference>
<comment type="caution">
    <text evidence="1">The sequence shown here is derived from an EMBL/GenBank/DDBJ whole genome shotgun (WGS) entry which is preliminary data.</text>
</comment>
<gene>
    <name evidence="1" type="ORF">JYU34_006970</name>
</gene>
<protein>
    <submittedName>
        <fullName evidence="1">Uncharacterized protein</fullName>
    </submittedName>
</protein>